<evidence type="ECO:0000313" key="2">
    <source>
        <dbReference type="EMBL" id="KAF9733694.1"/>
    </source>
</evidence>
<feature type="compositionally biased region" description="Basic and acidic residues" evidence="1">
    <location>
        <begin position="257"/>
        <end position="266"/>
    </location>
</feature>
<comment type="caution">
    <text evidence="2">The sequence shown here is derived from an EMBL/GenBank/DDBJ whole genome shotgun (WGS) entry which is preliminary data.</text>
</comment>
<dbReference type="EMBL" id="WJXW01000008">
    <property type="protein sequence ID" value="KAF9733694.1"/>
    <property type="molecule type" value="Genomic_DNA"/>
</dbReference>
<feature type="region of interest" description="Disordered" evidence="1">
    <location>
        <begin position="219"/>
        <end position="268"/>
    </location>
</feature>
<dbReference type="Proteomes" id="UP000756921">
    <property type="component" value="Unassembled WGS sequence"/>
</dbReference>
<accession>A0A9P6GE26</accession>
<name>A0A9P6GE26_9PLEO</name>
<organism evidence="2 3">
    <name type="scientific">Paraphaeosphaeria minitans</name>
    <dbReference type="NCBI Taxonomy" id="565426"/>
    <lineage>
        <taxon>Eukaryota</taxon>
        <taxon>Fungi</taxon>
        <taxon>Dikarya</taxon>
        <taxon>Ascomycota</taxon>
        <taxon>Pezizomycotina</taxon>
        <taxon>Dothideomycetes</taxon>
        <taxon>Pleosporomycetidae</taxon>
        <taxon>Pleosporales</taxon>
        <taxon>Massarineae</taxon>
        <taxon>Didymosphaeriaceae</taxon>
        <taxon>Paraphaeosphaeria</taxon>
    </lineage>
</organism>
<sequence>MTEVTPHSAMYHEDQTHSGPNLTDLALYADQIEYFFENFDMGVLEGFYYHEIGLPEENLEKSPWFSCSTLFTDPDSDLARPCNTQTLETIVDGGNRVDKVIHDFSDPQESPEEDLRLTEKINGEERNDVGNSVLDPANDIIELSLTATAITSDFSAKDLQSEFESRVIEQAGNSDQDRELSNLVQSACLKDLYGPSVVVLVSGARDYEAVSQNTIDSSFETHSSKTSLTSDLGTNGVAATTPTSTKLYGQGRKRGRSHEDKEADRVPRKRTLRSSNVVKDPAKTQRLDKNFVNINDHVKGLQSNISEALETLHQVLIATCPGDVEHLLNFSRSWKLHHTKEDAFSRIMPKPLETLRKNFDRVLQLPDIFPGNNLIRQSCSDLDEAFTEYDSLHLQLISEPRPRPKRVSKVSLSGVQS</sequence>
<keyword evidence="3" id="KW-1185">Reference proteome</keyword>
<protein>
    <submittedName>
        <fullName evidence="2">Uncharacterized protein</fullName>
    </submittedName>
</protein>
<proteinExistence type="predicted"/>
<dbReference type="AlphaFoldDB" id="A0A9P6GE26"/>
<gene>
    <name evidence="2" type="ORF">PMIN01_08037</name>
</gene>
<dbReference type="OrthoDB" id="10641972at2759"/>
<evidence type="ECO:0000256" key="1">
    <source>
        <dbReference type="SAM" id="MobiDB-lite"/>
    </source>
</evidence>
<feature type="compositionally biased region" description="Polar residues" evidence="1">
    <location>
        <begin position="219"/>
        <end position="247"/>
    </location>
</feature>
<reference evidence="2" key="1">
    <citation type="journal article" date="2020" name="Mol. Plant Microbe Interact.">
        <title>Genome Sequence of the Biocontrol Agent Coniothyrium minitans strain Conio (IMI 134523).</title>
        <authorList>
            <person name="Patel D."/>
            <person name="Shittu T.A."/>
            <person name="Baroncelli R."/>
            <person name="Muthumeenakshi S."/>
            <person name="Osborne T.H."/>
            <person name="Janganan T.K."/>
            <person name="Sreenivasaprasad S."/>
        </authorList>
    </citation>
    <scope>NUCLEOTIDE SEQUENCE</scope>
    <source>
        <strain evidence="2">Conio</strain>
    </source>
</reference>
<evidence type="ECO:0000313" key="3">
    <source>
        <dbReference type="Proteomes" id="UP000756921"/>
    </source>
</evidence>